<reference evidence="1 2" key="1">
    <citation type="submission" date="2020-06" db="EMBL/GenBank/DDBJ databases">
        <title>Mogibacterium timidum strain W9173 genomic sequence.</title>
        <authorList>
            <person name="Wade W.G."/>
            <person name="Johnston C.D."/>
            <person name="Chen T."/>
            <person name="Dewhirst F.E."/>
        </authorList>
    </citation>
    <scope>NUCLEOTIDE SEQUENCE [LARGE SCALE GENOMIC DNA]</scope>
    <source>
        <strain evidence="1 2">W9173</strain>
    </source>
</reference>
<sequence>MNNKNIKNIFPLTCPYCGNKEFFYQKVRYSGEWDFEVNNQGDCDVTCNNLDMYQDATYKLKSVYYFCEECHKKVAKIPIDKRY</sequence>
<dbReference type="RefSeq" id="WP_178978254.1">
    <property type="nucleotide sequence ID" value="NZ_JABXYR010000001.1"/>
</dbReference>
<gene>
    <name evidence="1" type="ORF">HW270_02870</name>
</gene>
<organism evidence="1 2">
    <name type="scientific">Mogibacterium timidum</name>
    <dbReference type="NCBI Taxonomy" id="35519"/>
    <lineage>
        <taxon>Bacteria</taxon>
        <taxon>Bacillati</taxon>
        <taxon>Bacillota</taxon>
        <taxon>Clostridia</taxon>
        <taxon>Peptostreptococcales</taxon>
        <taxon>Anaerovoracaceae</taxon>
        <taxon>Mogibacterium</taxon>
    </lineage>
</organism>
<evidence type="ECO:0000313" key="1">
    <source>
        <dbReference type="EMBL" id="NWO23023.1"/>
    </source>
</evidence>
<protein>
    <submittedName>
        <fullName evidence="1">Uncharacterized protein</fullName>
    </submittedName>
</protein>
<proteinExistence type="predicted"/>
<name>A0A7Y8VR13_9FIRM</name>
<dbReference type="EMBL" id="JABXYR010000001">
    <property type="protein sequence ID" value="NWO23023.1"/>
    <property type="molecule type" value="Genomic_DNA"/>
</dbReference>
<dbReference type="Proteomes" id="UP000526307">
    <property type="component" value="Unassembled WGS sequence"/>
</dbReference>
<accession>A0A7Y8VR13</accession>
<comment type="caution">
    <text evidence="1">The sequence shown here is derived from an EMBL/GenBank/DDBJ whole genome shotgun (WGS) entry which is preliminary data.</text>
</comment>
<keyword evidence="2" id="KW-1185">Reference proteome</keyword>
<evidence type="ECO:0000313" key="2">
    <source>
        <dbReference type="Proteomes" id="UP000526307"/>
    </source>
</evidence>
<dbReference type="AlphaFoldDB" id="A0A7Y8VR13"/>